<evidence type="ECO:0000313" key="2">
    <source>
        <dbReference type="Proteomes" id="UP000075230"/>
    </source>
</evidence>
<reference evidence="1 2" key="1">
    <citation type="journal article" date="2016" name="DNA Res.">
        <title>Genome sequence of Aspergillus luchuensis NBRC 4314.</title>
        <authorList>
            <person name="Yamada O."/>
            <person name="Machida M."/>
            <person name="Hosoyama A."/>
            <person name="Goto M."/>
            <person name="Takahashi T."/>
            <person name="Futagami T."/>
            <person name="Yamagata Y."/>
            <person name="Takeuchi M."/>
            <person name="Kobayashi T."/>
            <person name="Koike H."/>
            <person name="Abe K."/>
            <person name="Asai K."/>
            <person name="Arita M."/>
            <person name="Fujita N."/>
            <person name="Fukuda K."/>
            <person name="Higa K."/>
            <person name="Horikawa H."/>
            <person name="Ishikawa T."/>
            <person name="Jinno K."/>
            <person name="Kato Y."/>
            <person name="Kirimura K."/>
            <person name="Mizutani O."/>
            <person name="Nakasone K."/>
            <person name="Sano M."/>
            <person name="Shiraishi Y."/>
            <person name="Tsukahara M."/>
            <person name="Gomi K."/>
        </authorList>
    </citation>
    <scope>NUCLEOTIDE SEQUENCE [LARGE SCALE GENOMIC DNA]</scope>
    <source>
        <strain evidence="1 2">RIB 2604</strain>
    </source>
</reference>
<comment type="caution">
    <text evidence="1">The sequence shown here is derived from an EMBL/GenBank/DDBJ whole genome shotgun (WGS) entry which is preliminary data.</text>
</comment>
<proteinExistence type="predicted"/>
<evidence type="ECO:0000313" key="1">
    <source>
        <dbReference type="EMBL" id="GAT22956.1"/>
    </source>
</evidence>
<accession>A0A146FAI9</accession>
<gene>
    <name evidence="1" type="ORF">RIB2604_01700920</name>
</gene>
<name>A0A146FAI9_ASPKA</name>
<dbReference type="Proteomes" id="UP000075230">
    <property type="component" value="Unassembled WGS sequence"/>
</dbReference>
<protein>
    <submittedName>
        <fullName evidence="1">Patched sphingolipid transporter</fullName>
    </submittedName>
</protein>
<organism evidence="1 2">
    <name type="scientific">Aspergillus kawachii</name>
    <name type="common">White koji mold</name>
    <name type="synonym">Aspergillus awamori var. kawachi</name>
    <dbReference type="NCBI Taxonomy" id="1069201"/>
    <lineage>
        <taxon>Eukaryota</taxon>
        <taxon>Fungi</taxon>
        <taxon>Dikarya</taxon>
        <taxon>Ascomycota</taxon>
        <taxon>Pezizomycotina</taxon>
        <taxon>Eurotiomycetes</taxon>
        <taxon>Eurotiomycetidae</taxon>
        <taxon>Eurotiales</taxon>
        <taxon>Aspergillaceae</taxon>
        <taxon>Aspergillus</taxon>
        <taxon>Aspergillus subgen. Circumdati</taxon>
    </lineage>
</organism>
<sequence length="52" mass="5760">MGLHNAEQVILYDGTVALVQTMQDYRRDGYPAATAGPETWFAKLSGCGWSPW</sequence>
<reference evidence="2" key="2">
    <citation type="submission" date="2016-02" db="EMBL/GenBank/DDBJ databases">
        <title>Genome sequencing of Aspergillus luchuensis NBRC 4314.</title>
        <authorList>
            <person name="Yamada O."/>
        </authorList>
    </citation>
    <scope>NUCLEOTIDE SEQUENCE [LARGE SCALE GENOMIC DNA]</scope>
    <source>
        <strain evidence="2">RIB 2604</strain>
    </source>
</reference>
<dbReference type="AlphaFoldDB" id="A0A146FAI9"/>
<dbReference type="EMBL" id="BCWF01000017">
    <property type="protein sequence ID" value="GAT22956.1"/>
    <property type="molecule type" value="Genomic_DNA"/>
</dbReference>